<comment type="subcellular location">
    <subcellularLocation>
        <location evidence="1 8">Cell outer membrane</location>
        <topology evidence="1 8">Multi-pass membrane protein</topology>
    </subcellularLocation>
</comment>
<keyword evidence="6 8" id="KW-0472">Membrane</keyword>
<keyword evidence="2 8" id="KW-0813">Transport</keyword>
<keyword evidence="10" id="KW-0732">Signal</keyword>
<dbReference type="Gene3D" id="2.40.170.20">
    <property type="entry name" value="TonB-dependent receptor, beta-barrel domain"/>
    <property type="match status" value="1"/>
</dbReference>
<feature type="chain" id="PRO_5016911981" evidence="10">
    <location>
        <begin position="20"/>
        <end position="731"/>
    </location>
</feature>
<dbReference type="InterPro" id="IPR036942">
    <property type="entry name" value="Beta-barrel_TonB_sf"/>
</dbReference>
<evidence type="ECO:0000259" key="11">
    <source>
        <dbReference type="Pfam" id="PF00593"/>
    </source>
</evidence>
<evidence type="ECO:0000256" key="6">
    <source>
        <dbReference type="ARBA" id="ARBA00023136"/>
    </source>
</evidence>
<reference evidence="13 14" key="1">
    <citation type="submission" date="2018-06" db="EMBL/GenBank/DDBJ databases">
        <authorList>
            <consortium name="Pathogen Informatics"/>
            <person name="Doyle S."/>
        </authorList>
    </citation>
    <scope>NUCLEOTIDE SEQUENCE [LARGE SCALE GENOMIC DNA]</scope>
    <source>
        <strain evidence="13 14">NCTC11661</strain>
    </source>
</reference>
<dbReference type="Pfam" id="PF07715">
    <property type="entry name" value="Plug"/>
    <property type="match status" value="1"/>
</dbReference>
<feature type="signal peptide" evidence="10">
    <location>
        <begin position="1"/>
        <end position="19"/>
    </location>
</feature>
<keyword evidence="4 8" id="KW-0812">Transmembrane</keyword>
<dbReference type="GO" id="GO:0009279">
    <property type="term" value="C:cell outer membrane"/>
    <property type="evidence" value="ECO:0007669"/>
    <property type="project" value="UniProtKB-SubCell"/>
</dbReference>
<dbReference type="Proteomes" id="UP000255515">
    <property type="component" value="Unassembled WGS sequence"/>
</dbReference>
<sequence>MAKKYFLAIMLAGVAFAHAQENEGREKELEEVVISSQTIFPDRDANERASSHFHLGKKDIKKYNYTDPNRILMGKNGISIVEEDGFGLRPNIIIRGASSYRSMSINLMEDGVLAAPAPYIAPAAYYFPTMARMAGVEILKSSGQILYGPNTVGGSMNLISTQVPKSFSGNANLAYGSFDTKNVHLNIGDRIGKFGYLVEYYNASSDGFKKLPNNKNTGFNLNDGVIKLLYDNSDATIPSKLQFKLQFSKQLDNETYMGLTKADFEADPLQRYMASELDQMRNNHRSYLLSYEIEPLKKLTLNFDVYHNEFNRNWHKVNDIQVGTASKVGLSAALNKGQNSDEVAVLKGLYAGDNTVYVRNNNRAYYSQGIQMNSNYQVTKNGKIRFGARYHREEEDRFQADDKYRSTQHGLSLKSIGIGGSQTNRVSNAEAFASYLQYQHKLGDFTFTGGFRYEDISMKETRYAGNDPERKTPTKVTENENKVFIPGASILYNFNKAGAIFASVHKGFAPSGIKEGQKAEDSWNYELGMRWNDNHLDAEVSGYINDYSNLLGADTNAVGGATGQGDLYNAGAVLVKGVEAYLKYTINGKDSDVNFPVSVNYTYFDSSFKNDYESKAEVYGIVKKGDKLPYIPTHMLTGELGANINRFSFSAVMKYRGDIRNKVGQGKISDKDLVPSVILLDAVVRYQMTPYANVFVTGQNLLNKKYLATLNPAGYRPGMPLFFSVGTSIKF</sequence>
<evidence type="ECO:0000256" key="3">
    <source>
        <dbReference type="ARBA" id="ARBA00022452"/>
    </source>
</evidence>
<protein>
    <submittedName>
        <fullName evidence="13">Iron(III) dicitrate transport protein FecA</fullName>
    </submittedName>
</protein>
<dbReference type="PANTHER" id="PTHR30442:SF0">
    <property type="entry name" value="FE(3+) DICITRATE TRANSPORT PROTEIN FECA"/>
    <property type="match status" value="1"/>
</dbReference>
<evidence type="ECO:0000256" key="5">
    <source>
        <dbReference type="ARBA" id="ARBA00023077"/>
    </source>
</evidence>
<evidence type="ECO:0000259" key="12">
    <source>
        <dbReference type="Pfam" id="PF07715"/>
    </source>
</evidence>
<keyword evidence="5 9" id="KW-0798">TonB box</keyword>
<keyword evidence="3 8" id="KW-1134">Transmembrane beta strand</keyword>
<comment type="similarity">
    <text evidence="8 9">Belongs to the TonB-dependent receptor family.</text>
</comment>
<evidence type="ECO:0000256" key="2">
    <source>
        <dbReference type="ARBA" id="ARBA00022448"/>
    </source>
</evidence>
<feature type="domain" description="TonB-dependent receptor-like beta-barrel" evidence="11">
    <location>
        <begin position="293"/>
        <end position="701"/>
    </location>
</feature>
<evidence type="ECO:0000256" key="4">
    <source>
        <dbReference type="ARBA" id="ARBA00022692"/>
    </source>
</evidence>
<dbReference type="InterPro" id="IPR037066">
    <property type="entry name" value="Plug_dom_sf"/>
</dbReference>
<evidence type="ECO:0000313" key="14">
    <source>
        <dbReference type="Proteomes" id="UP000255515"/>
    </source>
</evidence>
<evidence type="ECO:0000256" key="10">
    <source>
        <dbReference type="SAM" id="SignalP"/>
    </source>
</evidence>
<evidence type="ECO:0000256" key="8">
    <source>
        <dbReference type="PROSITE-ProRule" id="PRU01360"/>
    </source>
</evidence>
<dbReference type="PROSITE" id="PS52016">
    <property type="entry name" value="TONB_DEPENDENT_REC_3"/>
    <property type="match status" value="1"/>
</dbReference>
<proteinExistence type="inferred from homology"/>
<evidence type="ECO:0000256" key="1">
    <source>
        <dbReference type="ARBA" id="ARBA00004571"/>
    </source>
</evidence>
<accession>A0A376C086</accession>
<feature type="domain" description="TonB-dependent receptor plug" evidence="12">
    <location>
        <begin position="55"/>
        <end position="154"/>
    </location>
</feature>
<dbReference type="InterPro" id="IPR012910">
    <property type="entry name" value="Plug_dom"/>
</dbReference>
<dbReference type="Gene3D" id="2.170.130.10">
    <property type="entry name" value="TonB-dependent receptor, plug domain"/>
    <property type="match status" value="1"/>
</dbReference>
<dbReference type="RefSeq" id="WP_002686383.1">
    <property type="nucleotide sequence ID" value="NZ_UFTJ01000001.1"/>
</dbReference>
<keyword evidence="7 8" id="KW-0998">Cell outer membrane</keyword>
<evidence type="ECO:0000256" key="7">
    <source>
        <dbReference type="ARBA" id="ARBA00023237"/>
    </source>
</evidence>
<dbReference type="EMBL" id="UFTJ01000001">
    <property type="protein sequence ID" value="SSZ47207.1"/>
    <property type="molecule type" value="Genomic_DNA"/>
</dbReference>
<dbReference type="InterPro" id="IPR039426">
    <property type="entry name" value="TonB-dep_rcpt-like"/>
</dbReference>
<dbReference type="InterPro" id="IPR000531">
    <property type="entry name" value="Beta-barrel_TonB"/>
</dbReference>
<gene>
    <name evidence="13" type="primary">fecA</name>
    <name evidence="13" type="ORF">NCTC11661_00873</name>
</gene>
<organism evidence="13 14">
    <name type="scientific">Bergeyella zoohelcum</name>
    <dbReference type="NCBI Taxonomy" id="1015"/>
    <lineage>
        <taxon>Bacteria</taxon>
        <taxon>Pseudomonadati</taxon>
        <taxon>Bacteroidota</taxon>
        <taxon>Flavobacteriia</taxon>
        <taxon>Flavobacteriales</taxon>
        <taxon>Weeksellaceae</taxon>
        <taxon>Bergeyella</taxon>
    </lineage>
</organism>
<dbReference type="PANTHER" id="PTHR30442">
    <property type="entry name" value="IRON III DICITRATE TRANSPORT PROTEIN FECA"/>
    <property type="match status" value="1"/>
</dbReference>
<dbReference type="Pfam" id="PF00593">
    <property type="entry name" value="TonB_dep_Rec_b-barrel"/>
    <property type="match status" value="1"/>
</dbReference>
<dbReference type="GO" id="GO:0033214">
    <property type="term" value="P:siderophore-iron import into cell"/>
    <property type="evidence" value="ECO:0007669"/>
    <property type="project" value="TreeGrafter"/>
</dbReference>
<dbReference type="AlphaFoldDB" id="A0A376C086"/>
<dbReference type="SUPFAM" id="SSF56935">
    <property type="entry name" value="Porins"/>
    <property type="match status" value="1"/>
</dbReference>
<evidence type="ECO:0000256" key="9">
    <source>
        <dbReference type="RuleBase" id="RU003357"/>
    </source>
</evidence>
<evidence type="ECO:0000313" key="13">
    <source>
        <dbReference type="EMBL" id="SSZ47207.1"/>
    </source>
</evidence>
<name>A0A376C086_9FLAO</name>